<accession>A0A5A7QPJ8</accession>
<sequence length="220" mass="25647">MNNNYWEQPYRSRNRRRRRPSTNLGRCDVALGKYPHIKTSTRFFFSSLDSAPPIRMFWMEHYGSNTFIVDFFNWHRVKVLYCDGASFAANGDNELLPLHREKSKENIAPIWTLIRHGRLGRALRCERRVQFPPTLNNRDPILNSTDPIPILISVCQYVRITLNSRFVSPSADKLRDNDVKLAQNLKESNLLDERETDKLGETFYLLPIVDKPGHDARGKS</sequence>
<name>A0A5A7QPJ8_STRAF</name>
<evidence type="ECO:0000256" key="1">
    <source>
        <dbReference type="SAM" id="MobiDB-lite"/>
    </source>
</evidence>
<dbReference type="EMBL" id="BKCP01007693">
    <property type="protein sequence ID" value="GER46886.1"/>
    <property type="molecule type" value="Genomic_DNA"/>
</dbReference>
<reference evidence="3" key="1">
    <citation type="journal article" date="2019" name="Curr. Biol.">
        <title>Genome Sequence of Striga asiatica Provides Insight into the Evolution of Plant Parasitism.</title>
        <authorList>
            <person name="Yoshida S."/>
            <person name="Kim S."/>
            <person name="Wafula E.K."/>
            <person name="Tanskanen J."/>
            <person name="Kim Y.M."/>
            <person name="Honaas L."/>
            <person name="Yang Z."/>
            <person name="Spallek T."/>
            <person name="Conn C.E."/>
            <person name="Ichihashi Y."/>
            <person name="Cheong K."/>
            <person name="Cui S."/>
            <person name="Der J.P."/>
            <person name="Gundlach H."/>
            <person name="Jiao Y."/>
            <person name="Hori C."/>
            <person name="Ishida J.K."/>
            <person name="Kasahara H."/>
            <person name="Kiba T."/>
            <person name="Kim M.S."/>
            <person name="Koo N."/>
            <person name="Laohavisit A."/>
            <person name="Lee Y.H."/>
            <person name="Lumba S."/>
            <person name="McCourt P."/>
            <person name="Mortimer J.C."/>
            <person name="Mutuku J.M."/>
            <person name="Nomura T."/>
            <person name="Sasaki-Sekimoto Y."/>
            <person name="Seto Y."/>
            <person name="Wang Y."/>
            <person name="Wakatake T."/>
            <person name="Sakakibara H."/>
            <person name="Demura T."/>
            <person name="Yamaguchi S."/>
            <person name="Yoneyama K."/>
            <person name="Manabe R.I."/>
            <person name="Nelson D.C."/>
            <person name="Schulman A.H."/>
            <person name="Timko M.P."/>
            <person name="dePamphilis C.W."/>
            <person name="Choi D."/>
            <person name="Shirasu K."/>
        </authorList>
    </citation>
    <scope>NUCLEOTIDE SEQUENCE [LARGE SCALE GENOMIC DNA]</scope>
    <source>
        <strain evidence="3">cv. UVA1</strain>
    </source>
</reference>
<evidence type="ECO:0000313" key="3">
    <source>
        <dbReference type="Proteomes" id="UP000325081"/>
    </source>
</evidence>
<protein>
    <submittedName>
        <fullName evidence="2">Pectinacetylesterase family protein</fullName>
    </submittedName>
</protein>
<proteinExistence type="predicted"/>
<dbReference type="AlphaFoldDB" id="A0A5A7QPJ8"/>
<comment type="caution">
    <text evidence="2">The sequence shown here is derived from an EMBL/GenBank/DDBJ whole genome shotgun (WGS) entry which is preliminary data.</text>
</comment>
<evidence type="ECO:0000313" key="2">
    <source>
        <dbReference type="EMBL" id="GER46886.1"/>
    </source>
</evidence>
<organism evidence="2 3">
    <name type="scientific">Striga asiatica</name>
    <name type="common">Asiatic witchweed</name>
    <name type="synonym">Buchnera asiatica</name>
    <dbReference type="NCBI Taxonomy" id="4170"/>
    <lineage>
        <taxon>Eukaryota</taxon>
        <taxon>Viridiplantae</taxon>
        <taxon>Streptophyta</taxon>
        <taxon>Embryophyta</taxon>
        <taxon>Tracheophyta</taxon>
        <taxon>Spermatophyta</taxon>
        <taxon>Magnoliopsida</taxon>
        <taxon>eudicotyledons</taxon>
        <taxon>Gunneridae</taxon>
        <taxon>Pentapetalae</taxon>
        <taxon>asterids</taxon>
        <taxon>lamiids</taxon>
        <taxon>Lamiales</taxon>
        <taxon>Orobanchaceae</taxon>
        <taxon>Buchnereae</taxon>
        <taxon>Striga</taxon>
    </lineage>
</organism>
<gene>
    <name evidence="2" type="ORF">STAS_23960</name>
</gene>
<keyword evidence="3" id="KW-1185">Reference proteome</keyword>
<feature type="region of interest" description="Disordered" evidence="1">
    <location>
        <begin position="1"/>
        <end position="21"/>
    </location>
</feature>
<dbReference type="Proteomes" id="UP000325081">
    <property type="component" value="Unassembled WGS sequence"/>
</dbReference>